<dbReference type="InterPro" id="IPR001261">
    <property type="entry name" value="ArgE/DapE_CS"/>
</dbReference>
<feature type="domain" description="Peptidase M20 dimerisation" evidence="11">
    <location>
        <begin position="821"/>
        <end position="928"/>
    </location>
</feature>
<dbReference type="InterPro" id="IPR036264">
    <property type="entry name" value="Bact_exopeptidase_dim_dom"/>
</dbReference>
<organism evidence="12 13">
    <name type="scientific">Aphis craccivora</name>
    <name type="common">Cowpea aphid</name>
    <dbReference type="NCBI Taxonomy" id="307492"/>
    <lineage>
        <taxon>Eukaryota</taxon>
        <taxon>Metazoa</taxon>
        <taxon>Ecdysozoa</taxon>
        <taxon>Arthropoda</taxon>
        <taxon>Hexapoda</taxon>
        <taxon>Insecta</taxon>
        <taxon>Pterygota</taxon>
        <taxon>Neoptera</taxon>
        <taxon>Paraneoptera</taxon>
        <taxon>Hemiptera</taxon>
        <taxon>Sternorrhyncha</taxon>
        <taxon>Aphidomorpha</taxon>
        <taxon>Aphidoidea</taxon>
        <taxon>Aphididae</taxon>
        <taxon>Aphidini</taxon>
        <taxon>Aphis</taxon>
        <taxon>Aphis</taxon>
    </lineage>
</organism>
<dbReference type="PROSITE" id="PS00759">
    <property type="entry name" value="ARGE_DAPE_CPG2_2"/>
    <property type="match status" value="1"/>
</dbReference>
<evidence type="ECO:0000256" key="2">
    <source>
        <dbReference type="ARBA" id="ARBA00006247"/>
    </source>
</evidence>
<feature type="binding site" evidence="10">
    <location>
        <position position="405"/>
    </location>
    <ligand>
        <name>Zn(2+)</name>
        <dbReference type="ChEBI" id="CHEBI:29105"/>
        <label>2</label>
    </ligand>
</feature>
<dbReference type="InterPro" id="IPR010159">
    <property type="entry name" value="N-acyl_aa_amidohydrolase"/>
</dbReference>
<dbReference type="InterPro" id="IPR052083">
    <property type="entry name" value="Aminoacylase-1_M20A"/>
</dbReference>
<dbReference type="FunFam" id="3.40.630.10:FF:000019">
    <property type="entry name" value="Aminoacylase 1"/>
    <property type="match status" value="1"/>
</dbReference>
<keyword evidence="6" id="KW-0378">Hydrolase</keyword>
<dbReference type="NCBIfam" id="TIGR01880">
    <property type="entry name" value="Ac-peptdase-euk"/>
    <property type="match status" value="3"/>
</dbReference>
<evidence type="ECO:0000256" key="10">
    <source>
        <dbReference type="PIRSR" id="PIRSR610159-2"/>
    </source>
</evidence>
<feature type="non-terminal residue" evidence="12">
    <location>
        <position position="998"/>
    </location>
</feature>
<evidence type="ECO:0000313" key="12">
    <source>
        <dbReference type="EMBL" id="KAF0763342.1"/>
    </source>
</evidence>
<dbReference type="SUPFAM" id="SSF55031">
    <property type="entry name" value="Bacterial exopeptidase dimerisation domain"/>
    <property type="match status" value="3"/>
</dbReference>
<dbReference type="PANTHER" id="PTHR45892:SF1">
    <property type="entry name" value="AMINOACYLASE-1"/>
    <property type="match status" value="1"/>
</dbReference>
<dbReference type="InterPro" id="IPR002933">
    <property type="entry name" value="Peptidase_M20"/>
</dbReference>
<sequence length="998" mass="113233">MKCVGIQYLEAIRRLKNNNLTLDRTIHVSFTPDEEIGGILGMAHFVKTNEFRSMNIGFTLDEGSPSIDDVIPLYYGERTIWQFYIRSTGNSGHASLLHDNTAAEKLLFVVNKILNWRTEEKLKLSQGMDIGDITSVNMTVLDGGSQLNVVPPELSAGFDVRLAIGTDRRAIEDIITGWCHEAGEGVRLELFKSNEPTIPTKLDDSNPWWLKFKSECDKMKLKLKPSICYGAGDSRYIRLIGIPAIGFSPMMYTPALLHDHNEYLNENTFLNGIMPYTHDYKFVKNTELLKIKRRKMASNRDGDENEAVTNFREYLRIPTVHPDIDYSKCVEFLLRQAQSLNLPSNIYYMAPGKPIVIITWIGQKPELPSILLNSHTDVVPECWTHDPFSAHKDKNGNIYARGAQDMKCVGIQYIETIRKYIKEKLVFDRTIHMSFVPDEETGGDLGMKLFIGSPEFASLNVGFALDEGLASNDDSFSIYYGERTLWHLQVKCSGTPGHGSLIHENTAGEKLQYIINKFMNWREHEKLRMKSCKLGVGDVTSINLTMINGGCQINVVPPELTVGFDVRLSVDVDTTEIENTVRKWCEEAGEGVTLEFICKSAYIQPTPLTPENPWWVTNLKTKTYIFPGATDSRYIRENGIPAIGFSPMNNTPILLHDHDEFLNEKTFLDGIDIYYNIIKSLASTPTSECIKFLERQAQRIGLPLNIYYMAPGKPIEKWTHNPFSAHKDESGNIYARGAQDMKCVGIQYLETVRKYITENLKMKRTIHICFTPANLDEEIGGEFGMGTFVTTPEFAELNIGFALDEGIATPHEVFDVYYCERTSWNLTITCTGQTGHGSILHENTAGEKLQYIINKFMNWREYEKNKLKNSDLGPGDVTTINLTMINGGCQLNVVPTEISVTFDIRLAIDMDIEKMKETVQEWCLNAGPDVYVKFKNNPIRVKPTAIDNSNPWWIAFKNECDKMDMKINTAIFPAGTDSKFIRNVKLVYQYYKCVRLIA</sequence>
<comment type="subcellular location">
    <subcellularLocation>
        <location evidence="1">Cytoplasm</location>
    </subcellularLocation>
</comment>
<evidence type="ECO:0000256" key="9">
    <source>
        <dbReference type="PIRSR" id="PIRSR610159-1"/>
    </source>
</evidence>
<dbReference type="EC" id="3.5.1.14" evidence="3"/>
<dbReference type="OrthoDB" id="3064516at2759"/>
<evidence type="ECO:0000256" key="8">
    <source>
        <dbReference type="ARBA" id="ARBA00029656"/>
    </source>
</evidence>
<evidence type="ECO:0000313" key="13">
    <source>
        <dbReference type="Proteomes" id="UP000478052"/>
    </source>
</evidence>
<dbReference type="Gene3D" id="3.30.70.360">
    <property type="match status" value="3"/>
</dbReference>
<feature type="binding site" evidence="10">
    <location>
        <position position="467"/>
    </location>
    <ligand>
        <name>Zn(2+)</name>
        <dbReference type="ChEBI" id="CHEBI:29105"/>
        <label>1</label>
    </ligand>
</feature>
<dbReference type="CDD" id="cd05646">
    <property type="entry name" value="M20_AcylaseI_like"/>
    <property type="match status" value="1"/>
</dbReference>
<feature type="binding site" evidence="10">
    <location>
        <position position="656"/>
    </location>
    <ligand>
        <name>Zn(2+)</name>
        <dbReference type="ChEBI" id="CHEBI:29105"/>
        <label>2</label>
    </ligand>
</feature>
<dbReference type="Pfam" id="PF07687">
    <property type="entry name" value="M20_dimer"/>
    <property type="match status" value="3"/>
</dbReference>
<dbReference type="GO" id="GO:0005737">
    <property type="term" value="C:cytoplasm"/>
    <property type="evidence" value="ECO:0007669"/>
    <property type="project" value="UniProtKB-SubCell"/>
</dbReference>
<evidence type="ECO:0000256" key="5">
    <source>
        <dbReference type="ARBA" id="ARBA00022723"/>
    </source>
</evidence>
<dbReference type="FunFam" id="1.10.150.900:FF:000001">
    <property type="entry name" value="Aminoacylase-1, putative"/>
    <property type="match status" value="1"/>
</dbReference>
<reference evidence="12 13" key="1">
    <citation type="submission" date="2019-08" db="EMBL/GenBank/DDBJ databases">
        <title>Whole genome of Aphis craccivora.</title>
        <authorList>
            <person name="Voronova N.V."/>
            <person name="Shulinski R.S."/>
            <person name="Bandarenka Y.V."/>
            <person name="Zhorov D.G."/>
            <person name="Warner D."/>
        </authorList>
    </citation>
    <scope>NUCLEOTIDE SEQUENCE [LARGE SCALE GENOMIC DNA]</scope>
    <source>
        <strain evidence="12">180601</strain>
        <tissue evidence="12">Whole Body</tissue>
    </source>
</reference>
<evidence type="ECO:0000256" key="1">
    <source>
        <dbReference type="ARBA" id="ARBA00004496"/>
    </source>
</evidence>
<dbReference type="Proteomes" id="UP000478052">
    <property type="component" value="Unassembled WGS sequence"/>
</dbReference>
<dbReference type="FunFam" id="3.30.70.360:FF:000005">
    <property type="entry name" value="Putative Aminoacylase-1"/>
    <property type="match status" value="3"/>
</dbReference>
<feature type="domain" description="Peptidase M20 dimerisation" evidence="11">
    <location>
        <begin position="75"/>
        <end position="182"/>
    </location>
</feature>
<keyword evidence="4" id="KW-0963">Cytoplasm</keyword>
<dbReference type="GO" id="GO:0006520">
    <property type="term" value="P:amino acid metabolic process"/>
    <property type="evidence" value="ECO:0007669"/>
    <property type="project" value="InterPro"/>
</dbReference>
<dbReference type="Pfam" id="PF01546">
    <property type="entry name" value="Peptidase_M20"/>
    <property type="match status" value="3"/>
</dbReference>
<evidence type="ECO:0000259" key="11">
    <source>
        <dbReference type="Pfam" id="PF07687"/>
    </source>
</evidence>
<dbReference type="EMBL" id="VUJU01001911">
    <property type="protein sequence ID" value="KAF0763342.1"/>
    <property type="molecule type" value="Genomic_DNA"/>
</dbReference>
<feature type="binding site" evidence="10">
    <location>
        <position position="440"/>
    </location>
    <ligand>
        <name>Zn(2+)</name>
        <dbReference type="ChEBI" id="CHEBI:29105"/>
        <label>2</label>
    </ligand>
</feature>
<dbReference type="GO" id="GO:0046872">
    <property type="term" value="F:metal ion binding"/>
    <property type="evidence" value="ECO:0007669"/>
    <property type="project" value="UniProtKB-KW"/>
</dbReference>
<name>A0A6G0YYR4_APHCR</name>
<protein>
    <recommendedName>
        <fullName evidence="3">N-acyl-aliphatic-L-amino acid amidohydrolase</fullName>
        <ecNumber evidence="3">3.5.1.14</ecNumber>
    </recommendedName>
    <alternativeName>
        <fullName evidence="8">N-acyl-L-amino-acid amidohydrolase</fullName>
    </alternativeName>
</protein>
<keyword evidence="13" id="KW-1185">Reference proteome</keyword>
<dbReference type="AlphaFoldDB" id="A0A6G0YYR4"/>
<dbReference type="Gene3D" id="3.40.630.10">
    <property type="entry name" value="Zn peptidases"/>
    <property type="match status" value="3"/>
</dbReference>
<comment type="cofactor">
    <cofactor evidence="10">
        <name>Zn(2+)</name>
        <dbReference type="ChEBI" id="CHEBI:29105"/>
    </cofactor>
    <text evidence="10">Binds 2 Zn(2+) ions per subunit.</text>
</comment>
<proteinExistence type="inferred from homology"/>
<evidence type="ECO:0000256" key="3">
    <source>
        <dbReference type="ARBA" id="ARBA00011913"/>
    </source>
</evidence>
<comment type="caution">
    <text evidence="12">The sequence shown here is derived from an EMBL/GenBank/DDBJ whole genome shotgun (WGS) entry which is preliminary data.</text>
</comment>
<keyword evidence="5 10" id="KW-0479">Metal-binding</keyword>
<dbReference type="PANTHER" id="PTHR45892">
    <property type="entry name" value="AMINOACYLASE-1"/>
    <property type="match status" value="1"/>
</dbReference>
<feature type="binding site" evidence="10">
    <location>
        <position position="375"/>
    </location>
    <ligand>
        <name>Zn(2+)</name>
        <dbReference type="ChEBI" id="CHEBI:29105"/>
        <label>1</label>
    </ligand>
</feature>
<comment type="similarity">
    <text evidence="2">Belongs to the peptidase M20A family.</text>
</comment>
<dbReference type="Gene3D" id="1.10.150.900">
    <property type="match status" value="3"/>
</dbReference>
<evidence type="ECO:0000256" key="7">
    <source>
        <dbReference type="ARBA" id="ARBA00022833"/>
    </source>
</evidence>
<dbReference type="PROSITE" id="PS00758">
    <property type="entry name" value="ARGE_DAPE_CPG2_1"/>
    <property type="match status" value="1"/>
</dbReference>
<evidence type="ECO:0000256" key="4">
    <source>
        <dbReference type="ARBA" id="ARBA00022490"/>
    </source>
</evidence>
<dbReference type="SUPFAM" id="SSF53187">
    <property type="entry name" value="Zn-dependent exopeptidases"/>
    <property type="match status" value="3"/>
</dbReference>
<feature type="domain" description="Peptidase M20 dimerisation" evidence="11">
    <location>
        <begin position="480"/>
        <end position="590"/>
    </location>
</feature>
<keyword evidence="7 10" id="KW-0862">Zinc</keyword>
<accession>A0A6G0YYR4</accession>
<feature type="active site" evidence="9">
    <location>
        <position position="377"/>
    </location>
</feature>
<feature type="binding site" evidence="10">
    <location>
        <position position="405"/>
    </location>
    <ligand>
        <name>Zn(2+)</name>
        <dbReference type="ChEBI" id="CHEBI:29105"/>
        <label>1</label>
    </ligand>
</feature>
<gene>
    <name evidence="12" type="ORF">FWK35_00005335</name>
</gene>
<feature type="active site" description="Proton acceptor" evidence="9">
    <location>
        <position position="439"/>
    </location>
</feature>
<dbReference type="InterPro" id="IPR011650">
    <property type="entry name" value="Peptidase_M20_dimer"/>
</dbReference>
<evidence type="ECO:0000256" key="6">
    <source>
        <dbReference type="ARBA" id="ARBA00022801"/>
    </source>
</evidence>
<dbReference type="GO" id="GO:0004046">
    <property type="term" value="F:aminoacylase activity"/>
    <property type="evidence" value="ECO:0007669"/>
    <property type="project" value="UniProtKB-EC"/>
</dbReference>